<sequence length="625" mass="69203">MSDKLIDVYMGFMDEEVNTVLNGLLEVELRKEAGKRRPIVLIERGLVDPRGPLLEWPLERYAAPIRRIAHAHTGAEDTPPHAEPDARIESILARVISVFLASDEEGEARLREANRRVIRMIDVHELQSLRSKAKLKVPLDGAGPQLSVVRFDLDEASSEEPPIVVFRAPEMGLQPSLMAPYIIFLLKMISALSSELAHRAGDTHEWPLRVSCFGAQGGASASGKPGSISPICASLYVGLEYADGEASPSIALCSQGGVYHFAPEAGRDLPPMPADDTLAQWFVDHHAHLVIDRADVDERYRRKEEAGLTRGVALDSAIAELVARYARDKIKPEVSGTSSWFIGEDQKKAFAATGVTGCNMEDYWVLRALRDIVLHRGLVEPGERGMEPVLARGFVTRVNADPLLIEPAVVEAFQRDLREKRLTRKDYVDLLRWGLLGLPLDGEGDRGMPAVAEWRFVSDKVFDEPGRRTFARHLYGFLVHGRDEIVVPDPFFIEIATDLLKDCARLPASKSDVFVEAPSQEHLEDIGRAARHALEAWRGAGQAPAEAVTLALRQFVDTLADRAGLGLDADEVKIWLRPGKWKGVRQGTLQDARNEVFGHAAVDRAFYKASNLVALRENTPHALRK</sequence>
<keyword evidence="2" id="KW-1185">Reference proteome</keyword>
<reference evidence="1 2" key="1">
    <citation type="submission" date="2023-07" db="EMBL/GenBank/DDBJ databases">
        <title>Sorghum-associated microbial communities from plants grown in Nebraska, USA.</title>
        <authorList>
            <person name="Schachtman D."/>
        </authorList>
    </citation>
    <scope>NUCLEOTIDE SEQUENCE [LARGE SCALE GENOMIC DNA]</scope>
    <source>
        <strain evidence="1 2">CC60</strain>
    </source>
</reference>
<comment type="caution">
    <text evidence="1">The sequence shown here is derived from an EMBL/GenBank/DDBJ whole genome shotgun (WGS) entry which is preliminary data.</text>
</comment>
<evidence type="ECO:0000313" key="1">
    <source>
        <dbReference type="EMBL" id="MDQ0010996.1"/>
    </source>
</evidence>
<accession>A0ABT9T152</accession>
<name>A0ABT9T152_9GAMM</name>
<organism evidence="1 2">
    <name type="scientific">Luteibacter jiangsuensis</name>
    <dbReference type="NCBI Taxonomy" id="637577"/>
    <lineage>
        <taxon>Bacteria</taxon>
        <taxon>Pseudomonadati</taxon>
        <taxon>Pseudomonadota</taxon>
        <taxon>Gammaproteobacteria</taxon>
        <taxon>Lysobacterales</taxon>
        <taxon>Rhodanobacteraceae</taxon>
        <taxon>Luteibacter</taxon>
    </lineage>
</organism>
<proteinExistence type="predicted"/>
<dbReference type="RefSeq" id="WP_306851126.1">
    <property type="nucleotide sequence ID" value="NZ_JAUSSK010000004.1"/>
</dbReference>
<gene>
    <name evidence="1" type="ORF">J2T07_003202</name>
</gene>
<evidence type="ECO:0000313" key="2">
    <source>
        <dbReference type="Proteomes" id="UP001237737"/>
    </source>
</evidence>
<dbReference type="EMBL" id="JAUSSK010000004">
    <property type="protein sequence ID" value="MDQ0010996.1"/>
    <property type="molecule type" value="Genomic_DNA"/>
</dbReference>
<protein>
    <submittedName>
        <fullName evidence="1">Uncharacterized protein</fullName>
    </submittedName>
</protein>
<dbReference type="Proteomes" id="UP001237737">
    <property type="component" value="Unassembled WGS sequence"/>
</dbReference>